<name>A0ACB6QAR6_9PLEO</name>
<gene>
    <name evidence="1" type="ORF">BDR25DRAFT_346857</name>
</gene>
<dbReference type="EMBL" id="MU003540">
    <property type="protein sequence ID" value="KAF2464028.1"/>
    <property type="molecule type" value="Genomic_DNA"/>
</dbReference>
<organism evidence="1 2">
    <name type="scientific">Lindgomyces ingoldianus</name>
    <dbReference type="NCBI Taxonomy" id="673940"/>
    <lineage>
        <taxon>Eukaryota</taxon>
        <taxon>Fungi</taxon>
        <taxon>Dikarya</taxon>
        <taxon>Ascomycota</taxon>
        <taxon>Pezizomycotina</taxon>
        <taxon>Dothideomycetes</taxon>
        <taxon>Pleosporomycetidae</taxon>
        <taxon>Pleosporales</taxon>
        <taxon>Lindgomycetaceae</taxon>
        <taxon>Lindgomyces</taxon>
    </lineage>
</organism>
<dbReference type="Proteomes" id="UP000799755">
    <property type="component" value="Unassembled WGS sequence"/>
</dbReference>
<evidence type="ECO:0000313" key="2">
    <source>
        <dbReference type="Proteomes" id="UP000799755"/>
    </source>
</evidence>
<comment type="caution">
    <text evidence="1">The sequence shown here is derived from an EMBL/GenBank/DDBJ whole genome shotgun (WGS) entry which is preliminary data.</text>
</comment>
<keyword evidence="2" id="KW-1185">Reference proteome</keyword>
<sequence>MSSSQRTREFIESSWRRNSNYEIGQGRYNRRATNSRALGSQYAGRISDPDLSRHDILDVSITIQEELDAHLPSFRKALAEEVHSSLEKYTLTAHSAPSTDILPPEDVARLASQDAQIARLEKDLEKLKSENLALGEDLQKATSEKNAIAGRFRISDSKVRRLQSVILENGLGPSGLDDEDIQRRFQRLRFDILQLVKKYCVNRNAHVKDPRYSRLSDEAKDFWVMKMIARGLHKHCFNEKTYFGFDADTDAYLNRFYRNLYSHKSVSLEDVAEWRVRTCLIGKSWDTQGLQRQARIEGIITVIANKLTPFMPSGWLPSLDKNNASKDVKASLLPICESALNLAIMFSSSKTEYEWAQGGDLLLDPSHVQVIGTAGYKSFVDSREDYVVAFGGVLKGSGLQGRLDDNPVHLSDTEVILGPFP</sequence>
<accession>A0ACB6QAR6</accession>
<reference evidence="1" key="1">
    <citation type="journal article" date="2020" name="Stud. Mycol.">
        <title>101 Dothideomycetes genomes: a test case for predicting lifestyles and emergence of pathogens.</title>
        <authorList>
            <person name="Haridas S."/>
            <person name="Albert R."/>
            <person name="Binder M."/>
            <person name="Bloem J."/>
            <person name="Labutti K."/>
            <person name="Salamov A."/>
            <person name="Andreopoulos B."/>
            <person name="Baker S."/>
            <person name="Barry K."/>
            <person name="Bills G."/>
            <person name="Bluhm B."/>
            <person name="Cannon C."/>
            <person name="Castanera R."/>
            <person name="Culley D."/>
            <person name="Daum C."/>
            <person name="Ezra D."/>
            <person name="Gonzalez J."/>
            <person name="Henrissat B."/>
            <person name="Kuo A."/>
            <person name="Liang C."/>
            <person name="Lipzen A."/>
            <person name="Lutzoni F."/>
            <person name="Magnuson J."/>
            <person name="Mondo S."/>
            <person name="Nolan M."/>
            <person name="Ohm R."/>
            <person name="Pangilinan J."/>
            <person name="Park H.-J."/>
            <person name="Ramirez L."/>
            <person name="Alfaro M."/>
            <person name="Sun H."/>
            <person name="Tritt A."/>
            <person name="Yoshinaga Y."/>
            <person name="Zwiers L.-H."/>
            <person name="Turgeon B."/>
            <person name="Goodwin S."/>
            <person name="Spatafora J."/>
            <person name="Crous P."/>
            <person name="Grigoriev I."/>
        </authorList>
    </citation>
    <scope>NUCLEOTIDE SEQUENCE</scope>
    <source>
        <strain evidence="1">ATCC 200398</strain>
    </source>
</reference>
<protein>
    <submittedName>
        <fullName evidence="1">Uncharacterized protein</fullName>
    </submittedName>
</protein>
<proteinExistence type="predicted"/>
<evidence type="ECO:0000313" key="1">
    <source>
        <dbReference type="EMBL" id="KAF2464028.1"/>
    </source>
</evidence>